<keyword evidence="6" id="KW-0687">Ribonucleoprotein</keyword>
<protein>
    <recommendedName>
        <fullName evidence="8">Carbohydrate kinase FGGY C-terminal domain-containing protein</fullName>
    </recommendedName>
</protein>
<name>A0A8H6T9X3_MYCCL</name>
<comment type="similarity">
    <text evidence="1">Belongs to the eukaryotic ribosomal protein eS25 family.</text>
</comment>
<evidence type="ECO:0000256" key="5">
    <source>
        <dbReference type="ARBA" id="ARBA00022980"/>
    </source>
</evidence>
<dbReference type="PANTHER" id="PTHR43435:SF4">
    <property type="entry name" value="FGGY CARBOHYDRATE KINASE DOMAIN-CONTAINING PROTEIN"/>
    <property type="match status" value="1"/>
</dbReference>
<dbReference type="InterPro" id="IPR006003">
    <property type="entry name" value="FGGY_RbtK-like"/>
</dbReference>
<dbReference type="GO" id="GO:0019321">
    <property type="term" value="P:pentose metabolic process"/>
    <property type="evidence" value="ECO:0007669"/>
    <property type="project" value="TreeGrafter"/>
</dbReference>
<dbReference type="EMBL" id="JACAZE010000006">
    <property type="protein sequence ID" value="KAF7313459.1"/>
    <property type="molecule type" value="Genomic_DNA"/>
</dbReference>
<dbReference type="Pfam" id="PF02782">
    <property type="entry name" value="FGGY_C"/>
    <property type="match status" value="1"/>
</dbReference>
<dbReference type="SUPFAM" id="SSF53067">
    <property type="entry name" value="Actin-like ATPase domain"/>
    <property type="match status" value="2"/>
</dbReference>
<dbReference type="Pfam" id="PF03297">
    <property type="entry name" value="Ribosomal_S25"/>
    <property type="match status" value="1"/>
</dbReference>
<feature type="domain" description="Carbohydrate kinase FGGY C-terminal" evidence="8">
    <location>
        <begin position="369"/>
        <end position="582"/>
    </location>
</feature>
<dbReference type="PANTHER" id="PTHR43435">
    <property type="entry name" value="RIBULOKINASE"/>
    <property type="match status" value="1"/>
</dbReference>
<sequence length="653" mass="70723">MAKAKAAASGQGKAAKKKKWSKGKVKDKAQHAVVLDKATYDRILKEVPTFRFISQSILIERLKINGSLARVAIRHLEKEGTIKRIVHHSSQLVYKTGEVVASATVETTTWRDQDDHRIFEQSTANIWNAIASATKQCLASSNTPPEAVKGVGFDATCSLAVADFEGTPLQVTRGSALGTPGERNIILWADHRAEKQADIINQSGSVVLDYVGGTMSLEMEIPKILWLKEHMPADRFAKAQFFDLPDFLTYLATSNRTRSCCSLTCKCSFLPSASGWDASFFNKIGLGDLVHDGAYPQLGGAHKDVLTAGLPVGNGLSKAAAEELGLVEGTPVGSGVIDAYAGWLGTVAFRTASDGSAALPSLSESRHRLAAVAGTSTCHLIQSPEGVFVNGVWGPYKDALFRGWWMNEGGQSSTGQLIDFVLTTHPAYATLVEEGKKQGKNIYTILTDTLEKLRVEEGAETLTELTKDMHLYPDFHGNRSPLADPRMRGALMGLVLSSSLSDLARRYYLALQAIALQTRHIIDTLEAAGHDVRLVALSGGQAVNAALVQLLADVCGKGIVLPPRGAEGVAVVRGAAMLGRFAAEGGQTAKEMSEEDQGTLLWRIMAEMTPEGILVKPAAQGREKRLLEAKYKIFRETIEIQRRWRQEMEDAAK</sequence>
<keyword evidence="3" id="KW-0808">Transferase</keyword>
<dbReference type="GO" id="GO:0019150">
    <property type="term" value="F:D-ribulokinase activity"/>
    <property type="evidence" value="ECO:0007669"/>
    <property type="project" value="TreeGrafter"/>
</dbReference>
<dbReference type="InterPro" id="IPR004977">
    <property type="entry name" value="Ribosomal_eS25"/>
</dbReference>
<evidence type="ECO:0000256" key="3">
    <source>
        <dbReference type="ARBA" id="ARBA00022679"/>
    </source>
</evidence>
<keyword evidence="5" id="KW-0689">Ribosomal protein</keyword>
<dbReference type="Gene3D" id="1.10.10.10">
    <property type="entry name" value="Winged helix-like DNA-binding domain superfamily/Winged helix DNA-binding domain"/>
    <property type="match status" value="1"/>
</dbReference>
<feature type="compositionally biased region" description="Basic residues" evidence="7">
    <location>
        <begin position="14"/>
        <end position="23"/>
    </location>
</feature>
<reference evidence="9" key="1">
    <citation type="submission" date="2020-05" db="EMBL/GenBank/DDBJ databases">
        <title>Mycena genomes resolve the evolution of fungal bioluminescence.</title>
        <authorList>
            <person name="Tsai I.J."/>
        </authorList>
    </citation>
    <scope>NUCLEOTIDE SEQUENCE</scope>
    <source>
        <strain evidence="9">110903Hualien_Pintung</strain>
    </source>
</reference>
<evidence type="ECO:0000313" key="10">
    <source>
        <dbReference type="Proteomes" id="UP000613580"/>
    </source>
</evidence>
<organism evidence="9 10">
    <name type="scientific">Mycena chlorophos</name>
    <name type="common">Agaric fungus</name>
    <name type="synonym">Agaricus chlorophos</name>
    <dbReference type="NCBI Taxonomy" id="658473"/>
    <lineage>
        <taxon>Eukaryota</taxon>
        <taxon>Fungi</taxon>
        <taxon>Dikarya</taxon>
        <taxon>Basidiomycota</taxon>
        <taxon>Agaricomycotina</taxon>
        <taxon>Agaricomycetes</taxon>
        <taxon>Agaricomycetidae</taxon>
        <taxon>Agaricales</taxon>
        <taxon>Marasmiineae</taxon>
        <taxon>Mycenaceae</taxon>
        <taxon>Mycena</taxon>
    </lineage>
</organism>
<evidence type="ECO:0000313" key="9">
    <source>
        <dbReference type="EMBL" id="KAF7313459.1"/>
    </source>
</evidence>
<dbReference type="GO" id="GO:1990904">
    <property type="term" value="C:ribonucleoprotein complex"/>
    <property type="evidence" value="ECO:0007669"/>
    <property type="project" value="UniProtKB-KW"/>
</dbReference>
<feature type="compositionally biased region" description="Low complexity" evidence="7">
    <location>
        <begin position="1"/>
        <end position="13"/>
    </location>
</feature>
<dbReference type="InterPro" id="IPR036388">
    <property type="entry name" value="WH-like_DNA-bd_sf"/>
</dbReference>
<dbReference type="InterPro" id="IPR043129">
    <property type="entry name" value="ATPase_NBD"/>
</dbReference>
<gene>
    <name evidence="9" type="ORF">HMN09_00501800</name>
</gene>
<accession>A0A8H6T9X3</accession>
<evidence type="ECO:0000256" key="6">
    <source>
        <dbReference type="ARBA" id="ARBA00023274"/>
    </source>
</evidence>
<feature type="region of interest" description="Disordered" evidence="7">
    <location>
        <begin position="1"/>
        <end position="23"/>
    </location>
</feature>
<keyword evidence="10" id="KW-1185">Reference proteome</keyword>
<dbReference type="NCBIfam" id="TIGR01315">
    <property type="entry name" value="5C_CHO_kinase"/>
    <property type="match status" value="1"/>
</dbReference>
<evidence type="ECO:0000259" key="8">
    <source>
        <dbReference type="Pfam" id="PF02782"/>
    </source>
</evidence>
<evidence type="ECO:0000256" key="4">
    <source>
        <dbReference type="ARBA" id="ARBA00022777"/>
    </source>
</evidence>
<dbReference type="GO" id="GO:0005840">
    <property type="term" value="C:ribosome"/>
    <property type="evidence" value="ECO:0007669"/>
    <property type="project" value="UniProtKB-KW"/>
</dbReference>
<keyword evidence="4" id="KW-0418">Kinase</keyword>
<comment type="similarity">
    <text evidence="2">Belongs to the FGGY kinase family.</text>
</comment>
<proteinExistence type="inferred from homology"/>
<dbReference type="InterPro" id="IPR018485">
    <property type="entry name" value="FGGY_C"/>
</dbReference>
<dbReference type="OrthoDB" id="203824at2759"/>
<comment type="caution">
    <text evidence="9">The sequence shown here is derived from an EMBL/GenBank/DDBJ whole genome shotgun (WGS) entry which is preliminary data.</text>
</comment>
<evidence type="ECO:0000256" key="2">
    <source>
        <dbReference type="ARBA" id="ARBA00009156"/>
    </source>
</evidence>
<dbReference type="CDD" id="cd07782">
    <property type="entry name" value="ASKHA_NBD_FGGY_D-RBK"/>
    <property type="match status" value="1"/>
</dbReference>
<dbReference type="Proteomes" id="UP000613580">
    <property type="component" value="Unassembled WGS sequence"/>
</dbReference>
<evidence type="ECO:0000256" key="1">
    <source>
        <dbReference type="ARBA" id="ARBA00009106"/>
    </source>
</evidence>
<dbReference type="GO" id="GO:0005737">
    <property type="term" value="C:cytoplasm"/>
    <property type="evidence" value="ECO:0007669"/>
    <property type="project" value="TreeGrafter"/>
</dbReference>
<evidence type="ECO:0000256" key="7">
    <source>
        <dbReference type="SAM" id="MobiDB-lite"/>
    </source>
</evidence>
<dbReference type="Gene3D" id="3.30.420.40">
    <property type="match status" value="1"/>
</dbReference>
<dbReference type="Gene3D" id="1.20.58.2240">
    <property type="match status" value="1"/>
</dbReference>
<dbReference type="AlphaFoldDB" id="A0A8H6T9X3"/>